<accession>A0A2U1TY19</accession>
<evidence type="ECO:0000256" key="4">
    <source>
        <dbReference type="SAM" id="MobiDB-lite"/>
    </source>
</evidence>
<keyword evidence="6" id="KW-1185">Reference proteome</keyword>
<evidence type="ECO:0000313" key="6">
    <source>
        <dbReference type="Proteomes" id="UP000245138"/>
    </source>
</evidence>
<evidence type="ECO:0000256" key="1">
    <source>
        <dbReference type="ARBA" id="ARBA00002397"/>
    </source>
</evidence>
<proteinExistence type="inferred from homology"/>
<reference evidence="5 6" key="1">
    <citation type="submission" date="2018-04" db="EMBL/GenBank/DDBJ databases">
        <title>Brenneria corticis sp.nov.</title>
        <authorList>
            <person name="Li Y."/>
        </authorList>
    </citation>
    <scope>NUCLEOTIDE SEQUENCE [LARGE SCALE GENOMIC DNA]</scope>
    <source>
        <strain evidence="5 6">LMG 27715</strain>
    </source>
</reference>
<dbReference type="OrthoDB" id="6434318at2"/>
<keyword evidence="5" id="KW-0282">Flagellum</keyword>
<dbReference type="Pfam" id="PF05130">
    <property type="entry name" value="FlgN"/>
    <property type="match status" value="1"/>
</dbReference>
<evidence type="ECO:0000256" key="3">
    <source>
        <dbReference type="ARBA" id="ARBA00022795"/>
    </source>
</evidence>
<dbReference type="GO" id="GO:0044780">
    <property type="term" value="P:bacterial-type flagellum assembly"/>
    <property type="evidence" value="ECO:0007669"/>
    <property type="project" value="InterPro"/>
</dbReference>
<dbReference type="EMBL" id="QDKJ01000003">
    <property type="protein sequence ID" value="PWC14290.1"/>
    <property type="molecule type" value="Genomic_DNA"/>
</dbReference>
<evidence type="ECO:0000313" key="5">
    <source>
        <dbReference type="EMBL" id="PWC14290.1"/>
    </source>
</evidence>
<sequence length="151" mass="17412">MSKPAMDMFDILNHMQDSLRQLDDILTQEQQELSAGRVNAAFLHRLTENKNEQLSTLSHFDKLRIQMEQTLSINAPYDQDAKLNDAWLAIQSQTRYLSQNNHQNGLLLEQHLKHTQEALNFLEKKSQPTNLYGPDGQSHRQGNKLGRKFGV</sequence>
<organism evidence="5 6">
    <name type="scientific">Brenneria roseae subsp. americana</name>
    <dbReference type="NCBI Taxonomy" id="1508507"/>
    <lineage>
        <taxon>Bacteria</taxon>
        <taxon>Pseudomonadati</taxon>
        <taxon>Pseudomonadota</taxon>
        <taxon>Gammaproteobacteria</taxon>
        <taxon>Enterobacterales</taxon>
        <taxon>Pectobacteriaceae</taxon>
        <taxon>Brenneria</taxon>
    </lineage>
</organism>
<evidence type="ECO:0000256" key="2">
    <source>
        <dbReference type="ARBA" id="ARBA00007703"/>
    </source>
</evidence>
<dbReference type="Proteomes" id="UP000245138">
    <property type="component" value="Unassembled WGS sequence"/>
</dbReference>
<keyword evidence="5" id="KW-0966">Cell projection</keyword>
<keyword evidence="5" id="KW-0969">Cilium</keyword>
<dbReference type="InterPro" id="IPR007809">
    <property type="entry name" value="FlgN-like"/>
</dbReference>
<dbReference type="RefSeq" id="WP_109053288.1">
    <property type="nucleotide sequence ID" value="NZ_QDKJ01000003.1"/>
</dbReference>
<feature type="compositionally biased region" description="Basic residues" evidence="4">
    <location>
        <begin position="141"/>
        <end position="151"/>
    </location>
</feature>
<dbReference type="AlphaFoldDB" id="A0A2U1TY19"/>
<gene>
    <name evidence="5" type="ORF">B4923_05125</name>
</gene>
<dbReference type="Gene3D" id="1.20.58.300">
    <property type="entry name" value="FlgN-like"/>
    <property type="match status" value="1"/>
</dbReference>
<dbReference type="SUPFAM" id="SSF140566">
    <property type="entry name" value="FlgN-like"/>
    <property type="match status" value="1"/>
</dbReference>
<name>A0A2U1TY19_9GAMM</name>
<keyword evidence="3" id="KW-1005">Bacterial flagellum biogenesis</keyword>
<comment type="similarity">
    <text evidence="2">Belongs to the FlgN family.</text>
</comment>
<comment type="caution">
    <text evidence="5">The sequence shown here is derived from an EMBL/GenBank/DDBJ whole genome shotgun (WGS) entry which is preliminary data.</text>
</comment>
<protein>
    <submittedName>
        <fullName evidence="5">Flagellar biosynthesis protein FlgN</fullName>
    </submittedName>
</protein>
<feature type="region of interest" description="Disordered" evidence="4">
    <location>
        <begin position="126"/>
        <end position="151"/>
    </location>
</feature>
<dbReference type="InterPro" id="IPR036679">
    <property type="entry name" value="FlgN-like_sf"/>
</dbReference>
<comment type="function">
    <text evidence="1">Required for the efficient initiation of filament assembly.</text>
</comment>